<accession>A0AAE3T071</accession>
<dbReference type="Pfam" id="PF00990">
    <property type="entry name" value="GGDEF"/>
    <property type="match status" value="1"/>
</dbReference>
<protein>
    <submittedName>
        <fullName evidence="2">Sensor domain-containing diguanylate cyclase</fullName>
    </submittedName>
</protein>
<dbReference type="Pfam" id="PF13426">
    <property type="entry name" value="PAS_9"/>
    <property type="match status" value="2"/>
</dbReference>
<evidence type="ECO:0000259" key="1">
    <source>
        <dbReference type="PROSITE" id="PS50887"/>
    </source>
</evidence>
<organism evidence="2 3">
    <name type="scientific">Xenophilus arseniciresistens</name>
    <dbReference type="NCBI Taxonomy" id="1283306"/>
    <lineage>
        <taxon>Bacteria</taxon>
        <taxon>Pseudomonadati</taxon>
        <taxon>Pseudomonadota</taxon>
        <taxon>Betaproteobacteria</taxon>
        <taxon>Burkholderiales</taxon>
        <taxon>Comamonadaceae</taxon>
        <taxon>Xenophilus</taxon>
    </lineage>
</organism>
<dbReference type="PROSITE" id="PS50887">
    <property type="entry name" value="GGDEF"/>
    <property type="match status" value="1"/>
</dbReference>
<evidence type="ECO:0000313" key="2">
    <source>
        <dbReference type="EMBL" id="MDA7416616.1"/>
    </source>
</evidence>
<sequence length="487" mass="55464">MSLSSETDFEQMFDRAPISLWLEDFSALKRLFEGWRAQGVIDLKAHLQADLAHVQQCAASIRLIKVNRQTLKLFGAQNQQQLEQNLHDVFRGDMLTRMLPEMQALWEGRLDYSNQTVNYALDGRRIEAQIHVRVLQGHEDLWDRVLISLEDVTETVVARAQLAASERHARNLFHYSPVSLWVEDFSGVKSLLDEARNQGIQDFRVFLSVHPEFVERCMQEIRVLEVNQQTLQMFGAESQKELLANLSQVFRDEMHDTFAEQLIDLWNGKTEQVREVINYSLNGSLINIHMQFSVMPEHLENWDLVLLSLVDITARKKAEAYLEYLGKHDSLTRLRNRAFYVDELNRISRKGPWPLAVIVMDLNGLKRINDSEGHAAGDDLLRRAGEVLTNATAGQPWCVARVGGDEFIALLPGADERMAQEVHARIESLIEVSNQFYPGQPLSLSIGIACAHQASEVEGALLQADRAMFDAKTLHYAEQSLVPRRAA</sequence>
<dbReference type="InterPro" id="IPR000160">
    <property type="entry name" value="GGDEF_dom"/>
</dbReference>
<dbReference type="InterPro" id="IPR052155">
    <property type="entry name" value="Biofilm_reg_signaling"/>
</dbReference>
<dbReference type="InterPro" id="IPR043128">
    <property type="entry name" value="Rev_trsase/Diguanyl_cyclase"/>
</dbReference>
<keyword evidence="3" id="KW-1185">Reference proteome</keyword>
<name>A0AAE3T071_9BURK</name>
<gene>
    <name evidence="2" type="ORF">PGB34_09595</name>
</gene>
<dbReference type="InterPro" id="IPR035965">
    <property type="entry name" value="PAS-like_dom_sf"/>
</dbReference>
<dbReference type="SMART" id="SM00267">
    <property type="entry name" value="GGDEF"/>
    <property type="match status" value="1"/>
</dbReference>
<dbReference type="AlphaFoldDB" id="A0AAE3T071"/>
<comment type="caution">
    <text evidence="2">The sequence shown here is derived from an EMBL/GenBank/DDBJ whole genome shotgun (WGS) entry which is preliminary data.</text>
</comment>
<dbReference type="RefSeq" id="WP_271428253.1">
    <property type="nucleotide sequence ID" value="NZ_JAQIPB010000003.1"/>
</dbReference>
<dbReference type="SUPFAM" id="SSF55785">
    <property type="entry name" value="PYP-like sensor domain (PAS domain)"/>
    <property type="match status" value="2"/>
</dbReference>
<evidence type="ECO:0000313" key="3">
    <source>
        <dbReference type="Proteomes" id="UP001212602"/>
    </source>
</evidence>
<dbReference type="PANTHER" id="PTHR44757:SF2">
    <property type="entry name" value="BIOFILM ARCHITECTURE MAINTENANCE PROTEIN MBAA"/>
    <property type="match status" value="1"/>
</dbReference>
<dbReference type="CDD" id="cd00130">
    <property type="entry name" value="PAS"/>
    <property type="match status" value="1"/>
</dbReference>
<dbReference type="Proteomes" id="UP001212602">
    <property type="component" value="Unassembled WGS sequence"/>
</dbReference>
<dbReference type="Gene3D" id="3.30.450.20">
    <property type="entry name" value="PAS domain"/>
    <property type="match status" value="2"/>
</dbReference>
<proteinExistence type="predicted"/>
<dbReference type="CDD" id="cd01949">
    <property type="entry name" value="GGDEF"/>
    <property type="match status" value="1"/>
</dbReference>
<dbReference type="SUPFAM" id="SSF55073">
    <property type="entry name" value="Nucleotide cyclase"/>
    <property type="match status" value="1"/>
</dbReference>
<dbReference type="InterPro" id="IPR000014">
    <property type="entry name" value="PAS"/>
</dbReference>
<dbReference type="InterPro" id="IPR029787">
    <property type="entry name" value="Nucleotide_cyclase"/>
</dbReference>
<dbReference type="PANTHER" id="PTHR44757">
    <property type="entry name" value="DIGUANYLATE CYCLASE DGCP"/>
    <property type="match status" value="1"/>
</dbReference>
<dbReference type="Gene3D" id="3.30.70.270">
    <property type="match status" value="1"/>
</dbReference>
<feature type="domain" description="GGDEF" evidence="1">
    <location>
        <begin position="353"/>
        <end position="486"/>
    </location>
</feature>
<dbReference type="NCBIfam" id="TIGR00254">
    <property type="entry name" value="GGDEF"/>
    <property type="match status" value="1"/>
</dbReference>
<reference evidence="2" key="1">
    <citation type="submission" date="2023-01" db="EMBL/GenBank/DDBJ databases">
        <title>Xenophilus mangrovi sp. nov., isolated from soil of Mangrove nature reserve.</title>
        <authorList>
            <person name="Xu S."/>
            <person name="Liu Z."/>
            <person name="Xu Y."/>
        </authorList>
    </citation>
    <scope>NUCLEOTIDE SEQUENCE</scope>
    <source>
        <strain evidence="2">YW8</strain>
    </source>
</reference>
<dbReference type="EMBL" id="JAQIPB010000003">
    <property type="protein sequence ID" value="MDA7416616.1"/>
    <property type="molecule type" value="Genomic_DNA"/>
</dbReference>